<dbReference type="InterPro" id="IPR005151">
    <property type="entry name" value="Tail-specific_protease"/>
</dbReference>
<dbReference type="SUPFAM" id="SSF50156">
    <property type="entry name" value="PDZ domain-like"/>
    <property type="match status" value="1"/>
</dbReference>
<evidence type="ECO:0000313" key="3">
    <source>
        <dbReference type="Proteomes" id="UP001597475"/>
    </source>
</evidence>
<reference evidence="3" key="1">
    <citation type="journal article" date="2019" name="Int. J. Syst. Evol. Microbiol.">
        <title>The Global Catalogue of Microorganisms (GCM) 10K type strain sequencing project: providing services to taxonomists for standard genome sequencing and annotation.</title>
        <authorList>
            <consortium name="The Broad Institute Genomics Platform"/>
            <consortium name="The Broad Institute Genome Sequencing Center for Infectious Disease"/>
            <person name="Wu L."/>
            <person name="Ma J."/>
        </authorList>
    </citation>
    <scope>NUCLEOTIDE SEQUENCE [LARGE SCALE GENOMIC DNA]</scope>
    <source>
        <strain evidence="3">KCTC 33842</strain>
    </source>
</reference>
<evidence type="ECO:0000313" key="2">
    <source>
        <dbReference type="EMBL" id="MFD2610200.1"/>
    </source>
</evidence>
<protein>
    <submittedName>
        <fullName evidence="2">S41 family peptidase</fullName>
    </submittedName>
</protein>
<dbReference type="Pfam" id="PF17820">
    <property type="entry name" value="PDZ_6"/>
    <property type="match status" value="1"/>
</dbReference>
<feature type="domain" description="PDZ" evidence="1">
    <location>
        <begin position="65"/>
        <end position="116"/>
    </location>
</feature>
<dbReference type="PANTHER" id="PTHR32060">
    <property type="entry name" value="TAIL-SPECIFIC PROTEASE"/>
    <property type="match status" value="1"/>
</dbReference>
<keyword evidence="3" id="KW-1185">Reference proteome</keyword>
<dbReference type="Gene3D" id="3.90.226.10">
    <property type="entry name" value="2-enoyl-CoA Hydratase, Chain A, domain 1"/>
    <property type="match status" value="1"/>
</dbReference>
<dbReference type="SUPFAM" id="SSF52096">
    <property type="entry name" value="ClpP/crotonase"/>
    <property type="match status" value="1"/>
</dbReference>
<proteinExistence type="predicted"/>
<gene>
    <name evidence="2" type="ORF">ACFSR9_12230</name>
</gene>
<dbReference type="InterPro" id="IPR001478">
    <property type="entry name" value="PDZ"/>
</dbReference>
<dbReference type="PANTHER" id="PTHR32060:SF30">
    <property type="entry name" value="CARBOXY-TERMINAL PROCESSING PROTEASE CTPA"/>
    <property type="match status" value="1"/>
</dbReference>
<dbReference type="Pfam" id="PF03572">
    <property type="entry name" value="Peptidase_S41"/>
    <property type="match status" value="1"/>
</dbReference>
<dbReference type="EMBL" id="JBHUMK010000053">
    <property type="protein sequence ID" value="MFD2610200.1"/>
    <property type="molecule type" value="Genomic_DNA"/>
</dbReference>
<dbReference type="InterPro" id="IPR041489">
    <property type="entry name" value="PDZ_6"/>
</dbReference>
<evidence type="ECO:0000259" key="1">
    <source>
        <dbReference type="PROSITE" id="PS50106"/>
    </source>
</evidence>
<dbReference type="Proteomes" id="UP001597475">
    <property type="component" value="Unassembled WGS sequence"/>
</dbReference>
<sequence length="375" mass="40059">MGSEARRELDAALALLRAEALHADRVDWARVTAECEALAAGAHTPRDADPAIRHAIAALDDSHSFLRLPDADQVRRGLIGIYFTGGVIALVLPGSPAERAGLRRGDRILRIDGQAVGPGVNEGLPPSSPVIFDLERSGLPWTLTLHREDAPAQPAAPYGRLLAPDVGLITLTDCDLEGMLPDGETYTQKVQTLLLRLASSGAKRWIVDQRVNLGGNMWPMLAGVGPLTGEGELGAFVRGQERWPWAFQAGRACQGDVVCAETRGEVLPTLPDAAKVAVLTSPLTASSGEILTLSFVGRSGTRLFGEPTRGLTTCNSTFTLPSGALLFIATSLDADRTGRVYSGPIPPDVEIPTVWTEFQTERDPVLRGALDWLRA</sequence>
<dbReference type="InterPro" id="IPR029045">
    <property type="entry name" value="ClpP/crotonase-like_dom_sf"/>
</dbReference>
<dbReference type="PROSITE" id="PS50106">
    <property type="entry name" value="PDZ"/>
    <property type="match status" value="1"/>
</dbReference>
<accession>A0ABW5P4U0</accession>
<dbReference type="RefSeq" id="WP_386846189.1">
    <property type="nucleotide sequence ID" value="NZ_JBHUMK010000053.1"/>
</dbReference>
<dbReference type="Gene3D" id="2.30.42.10">
    <property type="match status" value="1"/>
</dbReference>
<name>A0ABW5P4U0_9DEIO</name>
<comment type="caution">
    <text evidence="2">The sequence shown here is derived from an EMBL/GenBank/DDBJ whole genome shotgun (WGS) entry which is preliminary data.</text>
</comment>
<dbReference type="InterPro" id="IPR036034">
    <property type="entry name" value="PDZ_sf"/>
</dbReference>
<organism evidence="2 3">
    <name type="scientific">Deinococcus taklimakanensis</name>
    <dbReference type="NCBI Taxonomy" id="536443"/>
    <lineage>
        <taxon>Bacteria</taxon>
        <taxon>Thermotogati</taxon>
        <taxon>Deinococcota</taxon>
        <taxon>Deinococci</taxon>
        <taxon>Deinococcales</taxon>
        <taxon>Deinococcaceae</taxon>
        <taxon>Deinococcus</taxon>
    </lineage>
</organism>
<dbReference type="SMART" id="SM00228">
    <property type="entry name" value="PDZ"/>
    <property type="match status" value="1"/>
</dbReference>